<proteinExistence type="predicted"/>
<reference evidence="1" key="1">
    <citation type="submission" date="2019-11" db="EMBL/GenBank/DDBJ databases">
        <title>Nori genome reveals adaptations in red seaweeds to the harsh intertidal environment.</title>
        <authorList>
            <person name="Wang D."/>
            <person name="Mao Y."/>
        </authorList>
    </citation>
    <scope>NUCLEOTIDE SEQUENCE</scope>
    <source>
        <tissue evidence="1">Gametophyte</tissue>
    </source>
</reference>
<sequence>MKLLALHHVLRRPSRYGLSPSPAVVVHLADPYIAPVLHNESSWQAGLLAAVLAASPVGRVTITESLASTPAVYAVAAVVGGWSNRFSVGDSHVPLDAPVNVMAREDHAALQARFIRTLRSAAADVGDAVVQVVTTGSDTRFVDQVVAVADAAVVIGLHGASLTTVLVGAWRGTPGESGGTLIEVRPYGFRLRLFDGAAVVGAYVPVELKGHGPEYGGRRRRPSADGAGWRESALACSWRDFRLVGR</sequence>
<dbReference type="Proteomes" id="UP000798662">
    <property type="component" value="Chromosome 2"/>
</dbReference>
<name>A0ACC3C2Q8_PYRYE</name>
<keyword evidence="2" id="KW-1185">Reference proteome</keyword>
<accession>A0ACC3C2Q8</accession>
<organism evidence="1 2">
    <name type="scientific">Pyropia yezoensis</name>
    <name type="common">Susabi-nori</name>
    <name type="synonym">Porphyra yezoensis</name>
    <dbReference type="NCBI Taxonomy" id="2788"/>
    <lineage>
        <taxon>Eukaryota</taxon>
        <taxon>Rhodophyta</taxon>
        <taxon>Bangiophyceae</taxon>
        <taxon>Bangiales</taxon>
        <taxon>Bangiaceae</taxon>
        <taxon>Pyropia</taxon>
    </lineage>
</organism>
<dbReference type="EMBL" id="CM020619">
    <property type="protein sequence ID" value="KAK1864063.1"/>
    <property type="molecule type" value="Genomic_DNA"/>
</dbReference>
<evidence type="ECO:0000313" key="1">
    <source>
        <dbReference type="EMBL" id="KAK1864063.1"/>
    </source>
</evidence>
<protein>
    <submittedName>
        <fullName evidence="1">Uncharacterized protein</fullName>
    </submittedName>
</protein>
<comment type="caution">
    <text evidence="1">The sequence shown here is derived from an EMBL/GenBank/DDBJ whole genome shotgun (WGS) entry which is preliminary data.</text>
</comment>
<gene>
    <name evidence="1" type="ORF">I4F81_006613</name>
</gene>
<evidence type="ECO:0000313" key="2">
    <source>
        <dbReference type="Proteomes" id="UP000798662"/>
    </source>
</evidence>